<sequence length="100" mass="11001">MWAMDSSAGVALENPICKPYRWHIKKGPNFKLSKPTGSYEQIDGWMSRGKRDRQISFYVGITEQVFAHGHLRAQSSHELVAGPSGGNRISNGEASGSPEL</sequence>
<dbReference type="AlphaFoldDB" id="A0A4C1U2T7"/>
<dbReference type="Proteomes" id="UP000299102">
    <property type="component" value="Unassembled WGS sequence"/>
</dbReference>
<feature type="region of interest" description="Disordered" evidence="1">
    <location>
        <begin position="78"/>
        <end position="100"/>
    </location>
</feature>
<evidence type="ECO:0000313" key="3">
    <source>
        <dbReference type="Proteomes" id="UP000299102"/>
    </source>
</evidence>
<evidence type="ECO:0000256" key="1">
    <source>
        <dbReference type="SAM" id="MobiDB-lite"/>
    </source>
</evidence>
<proteinExistence type="predicted"/>
<comment type="caution">
    <text evidence="2">The sequence shown here is derived from an EMBL/GenBank/DDBJ whole genome shotgun (WGS) entry which is preliminary data.</text>
</comment>
<dbReference type="EMBL" id="BGZK01000119">
    <property type="protein sequence ID" value="GBP20568.1"/>
    <property type="molecule type" value="Genomic_DNA"/>
</dbReference>
<organism evidence="2 3">
    <name type="scientific">Eumeta variegata</name>
    <name type="common">Bagworm moth</name>
    <name type="synonym">Eumeta japonica</name>
    <dbReference type="NCBI Taxonomy" id="151549"/>
    <lineage>
        <taxon>Eukaryota</taxon>
        <taxon>Metazoa</taxon>
        <taxon>Ecdysozoa</taxon>
        <taxon>Arthropoda</taxon>
        <taxon>Hexapoda</taxon>
        <taxon>Insecta</taxon>
        <taxon>Pterygota</taxon>
        <taxon>Neoptera</taxon>
        <taxon>Endopterygota</taxon>
        <taxon>Lepidoptera</taxon>
        <taxon>Glossata</taxon>
        <taxon>Ditrysia</taxon>
        <taxon>Tineoidea</taxon>
        <taxon>Psychidae</taxon>
        <taxon>Oiketicinae</taxon>
        <taxon>Eumeta</taxon>
    </lineage>
</organism>
<gene>
    <name evidence="2" type="ORF">EVAR_78947_1</name>
</gene>
<reference evidence="2 3" key="1">
    <citation type="journal article" date="2019" name="Commun. Biol.">
        <title>The bagworm genome reveals a unique fibroin gene that provides high tensile strength.</title>
        <authorList>
            <person name="Kono N."/>
            <person name="Nakamura H."/>
            <person name="Ohtoshi R."/>
            <person name="Tomita M."/>
            <person name="Numata K."/>
            <person name="Arakawa K."/>
        </authorList>
    </citation>
    <scope>NUCLEOTIDE SEQUENCE [LARGE SCALE GENOMIC DNA]</scope>
</reference>
<keyword evidence="3" id="KW-1185">Reference proteome</keyword>
<protein>
    <submittedName>
        <fullName evidence="2">Uncharacterized protein</fullName>
    </submittedName>
</protein>
<accession>A0A4C1U2T7</accession>
<evidence type="ECO:0000313" key="2">
    <source>
        <dbReference type="EMBL" id="GBP20568.1"/>
    </source>
</evidence>
<name>A0A4C1U2T7_EUMVA</name>